<name>A0A8T0DGD0_9TREM</name>
<evidence type="ECO:0000313" key="1">
    <source>
        <dbReference type="EMBL" id="KAF8566452.1"/>
    </source>
</evidence>
<sequence>MLTAVKTGKSRPRKQNTYQICPQLFFTFSKHRNTIQEILQRHLKDFLKDVKVSVTGEITPPFVEVLNGLKDSIEVKQQKLFPRHKFIVHGIVGTIGINEPTLIFATQTLMSKDCGDDSVGVSLKNTICFVSVMVAGLSMD</sequence>
<dbReference type="Proteomes" id="UP000699462">
    <property type="component" value="Unassembled WGS sequence"/>
</dbReference>
<reference evidence="1 2" key="1">
    <citation type="submission" date="2019-07" db="EMBL/GenBank/DDBJ databases">
        <title>Annotation for the trematode Paragonimus westermani.</title>
        <authorList>
            <person name="Choi Y.-J."/>
        </authorList>
    </citation>
    <scope>NUCLEOTIDE SEQUENCE [LARGE SCALE GENOMIC DNA]</scope>
    <source>
        <strain evidence="1">180907_Pwestermani</strain>
    </source>
</reference>
<proteinExistence type="predicted"/>
<organism evidence="1 2">
    <name type="scientific">Paragonimus westermani</name>
    <dbReference type="NCBI Taxonomy" id="34504"/>
    <lineage>
        <taxon>Eukaryota</taxon>
        <taxon>Metazoa</taxon>
        <taxon>Spiralia</taxon>
        <taxon>Lophotrochozoa</taxon>
        <taxon>Platyhelminthes</taxon>
        <taxon>Trematoda</taxon>
        <taxon>Digenea</taxon>
        <taxon>Plagiorchiida</taxon>
        <taxon>Troglotremata</taxon>
        <taxon>Troglotrematidae</taxon>
        <taxon>Paragonimus</taxon>
    </lineage>
</organism>
<evidence type="ECO:0000313" key="2">
    <source>
        <dbReference type="Proteomes" id="UP000699462"/>
    </source>
</evidence>
<dbReference type="EMBL" id="JTDF01005079">
    <property type="protein sequence ID" value="KAF8566452.1"/>
    <property type="molecule type" value="Genomic_DNA"/>
</dbReference>
<dbReference type="AlphaFoldDB" id="A0A8T0DGD0"/>
<gene>
    <name evidence="1" type="ORF">P879_02906</name>
</gene>
<accession>A0A8T0DGD0</accession>
<comment type="caution">
    <text evidence="1">The sequence shown here is derived from an EMBL/GenBank/DDBJ whole genome shotgun (WGS) entry which is preliminary data.</text>
</comment>
<keyword evidence="2" id="KW-1185">Reference proteome</keyword>
<dbReference type="OrthoDB" id="6228263at2759"/>
<protein>
    <submittedName>
        <fullName evidence="1">Uncharacterized protein</fullName>
    </submittedName>
</protein>